<protein>
    <submittedName>
        <fullName evidence="2">Uncharacterized protein</fullName>
    </submittedName>
</protein>
<feature type="region of interest" description="Disordered" evidence="1">
    <location>
        <begin position="1"/>
        <end position="59"/>
    </location>
</feature>
<organism evidence="2 3">
    <name type="scientific">Blyttiomyces helicus</name>
    <dbReference type="NCBI Taxonomy" id="388810"/>
    <lineage>
        <taxon>Eukaryota</taxon>
        <taxon>Fungi</taxon>
        <taxon>Fungi incertae sedis</taxon>
        <taxon>Chytridiomycota</taxon>
        <taxon>Chytridiomycota incertae sedis</taxon>
        <taxon>Chytridiomycetes</taxon>
        <taxon>Chytridiomycetes incertae sedis</taxon>
        <taxon>Blyttiomyces</taxon>
    </lineage>
</organism>
<accession>A0A4P9W2H4</accession>
<reference evidence="3" key="1">
    <citation type="journal article" date="2018" name="Nat. Microbiol.">
        <title>Leveraging single-cell genomics to expand the fungal tree of life.</title>
        <authorList>
            <person name="Ahrendt S.R."/>
            <person name="Quandt C.A."/>
            <person name="Ciobanu D."/>
            <person name="Clum A."/>
            <person name="Salamov A."/>
            <person name="Andreopoulos B."/>
            <person name="Cheng J.F."/>
            <person name="Woyke T."/>
            <person name="Pelin A."/>
            <person name="Henrissat B."/>
            <person name="Reynolds N.K."/>
            <person name="Benny G.L."/>
            <person name="Smith M.E."/>
            <person name="James T.Y."/>
            <person name="Grigoriev I.V."/>
        </authorList>
    </citation>
    <scope>NUCLEOTIDE SEQUENCE [LARGE SCALE GENOMIC DNA]</scope>
</reference>
<feature type="compositionally biased region" description="Polar residues" evidence="1">
    <location>
        <begin position="95"/>
        <end position="105"/>
    </location>
</feature>
<evidence type="ECO:0000313" key="3">
    <source>
        <dbReference type="Proteomes" id="UP000269721"/>
    </source>
</evidence>
<evidence type="ECO:0000313" key="2">
    <source>
        <dbReference type="EMBL" id="RKO86344.1"/>
    </source>
</evidence>
<feature type="compositionally biased region" description="Basic and acidic residues" evidence="1">
    <location>
        <begin position="11"/>
        <end position="24"/>
    </location>
</feature>
<feature type="compositionally biased region" description="Polar residues" evidence="1">
    <location>
        <begin position="27"/>
        <end position="36"/>
    </location>
</feature>
<feature type="region of interest" description="Disordered" evidence="1">
    <location>
        <begin position="215"/>
        <end position="237"/>
    </location>
</feature>
<proteinExistence type="predicted"/>
<name>A0A4P9W2H4_9FUNG</name>
<dbReference type="AlphaFoldDB" id="A0A4P9W2H4"/>
<feature type="compositionally biased region" description="Basic residues" evidence="1">
    <location>
        <begin position="1"/>
        <end position="10"/>
    </location>
</feature>
<dbReference type="EMBL" id="KZ998278">
    <property type="protein sequence ID" value="RKO86344.1"/>
    <property type="molecule type" value="Genomic_DNA"/>
</dbReference>
<evidence type="ECO:0000256" key="1">
    <source>
        <dbReference type="SAM" id="MobiDB-lite"/>
    </source>
</evidence>
<dbReference type="Proteomes" id="UP000269721">
    <property type="component" value="Unassembled WGS sequence"/>
</dbReference>
<feature type="region of interest" description="Disordered" evidence="1">
    <location>
        <begin position="88"/>
        <end position="109"/>
    </location>
</feature>
<gene>
    <name evidence="2" type="ORF">BDK51DRAFT_40557</name>
</gene>
<keyword evidence="3" id="KW-1185">Reference proteome</keyword>
<sequence>MVRGFKQSRYRHTENSRPPSREHGSGTPASSETNPLHVTPGSPVAPARVATSTSRRMLAPVQSIADRIIGDVYHLGTAPVAKRVIDSAGEDSGDDATTSALTTVSKPARKKRTSNIIPLPDAELIHERLDKKPVPTRVDRGSLKLREESKREYALRAEAQLADIELRKDDAALANEKTRQDADGGDAGPEGKEIHRGIINRAWIHARYTHLADSLPPHPPTPLTEPDSLVGLGGSSL</sequence>